<evidence type="ECO:0000313" key="1">
    <source>
        <dbReference type="EMBL" id="KAJ8413015.1"/>
    </source>
</evidence>
<proteinExistence type="predicted"/>
<reference evidence="1" key="1">
    <citation type="journal article" date="2023" name="Science">
        <title>Genome structures resolve the early diversification of teleost fishes.</title>
        <authorList>
            <person name="Parey E."/>
            <person name="Louis A."/>
            <person name="Montfort J."/>
            <person name="Bouchez O."/>
            <person name="Roques C."/>
            <person name="Iampietro C."/>
            <person name="Lluch J."/>
            <person name="Castinel A."/>
            <person name="Donnadieu C."/>
            <person name="Desvignes T."/>
            <person name="Floi Bucao C."/>
            <person name="Jouanno E."/>
            <person name="Wen M."/>
            <person name="Mejri S."/>
            <person name="Dirks R."/>
            <person name="Jansen H."/>
            <person name="Henkel C."/>
            <person name="Chen W.J."/>
            <person name="Zahm M."/>
            <person name="Cabau C."/>
            <person name="Klopp C."/>
            <person name="Thompson A.W."/>
            <person name="Robinson-Rechavi M."/>
            <person name="Braasch I."/>
            <person name="Lecointre G."/>
            <person name="Bobe J."/>
            <person name="Postlethwait J.H."/>
            <person name="Berthelot C."/>
            <person name="Roest Crollius H."/>
            <person name="Guiguen Y."/>
        </authorList>
    </citation>
    <scope>NUCLEOTIDE SEQUENCE</scope>
    <source>
        <strain evidence="1">NC1722</strain>
    </source>
</reference>
<protein>
    <submittedName>
        <fullName evidence="1">Uncharacterized protein</fullName>
    </submittedName>
</protein>
<gene>
    <name evidence="1" type="ORF">AAFF_G00105970</name>
</gene>
<accession>A0AAD7T279</accession>
<dbReference type="AlphaFoldDB" id="A0AAD7T279"/>
<organism evidence="1 2">
    <name type="scientific">Aldrovandia affinis</name>
    <dbReference type="NCBI Taxonomy" id="143900"/>
    <lineage>
        <taxon>Eukaryota</taxon>
        <taxon>Metazoa</taxon>
        <taxon>Chordata</taxon>
        <taxon>Craniata</taxon>
        <taxon>Vertebrata</taxon>
        <taxon>Euteleostomi</taxon>
        <taxon>Actinopterygii</taxon>
        <taxon>Neopterygii</taxon>
        <taxon>Teleostei</taxon>
        <taxon>Notacanthiformes</taxon>
        <taxon>Halosauridae</taxon>
        <taxon>Aldrovandia</taxon>
    </lineage>
</organism>
<comment type="caution">
    <text evidence="1">The sequence shown here is derived from an EMBL/GenBank/DDBJ whole genome shotgun (WGS) entry which is preliminary data.</text>
</comment>
<dbReference type="EMBL" id="JAINUG010000017">
    <property type="protein sequence ID" value="KAJ8413015.1"/>
    <property type="molecule type" value="Genomic_DNA"/>
</dbReference>
<name>A0AAD7T279_9TELE</name>
<sequence>MPPALFCQFQGICGDGVLTPHHVLALFLDRGTRRVGMAYLNLQTLKERLTIPRGSPPRPWSSLPLCSMTDGMEETAKSIPPPLPFYPPPSPSPPFRHTLAIVHADARTVGLPLPAPAKRNISCRKLATLAEGMNHPL</sequence>
<evidence type="ECO:0000313" key="2">
    <source>
        <dbReference type="Proteomes" id="UP001221898"/>
    </source>
</evidence>
<keyword evidence="2" id="KW-1185">Reference proteome</keyword>
<dbReference type="Proteomes" id="UP001221898">
    <property type="component" value="Unassembled WGS sequence"/>
</dbReference>